<reference evidence="6" key="1">
    <citation type="journal article" date="2023" name="G3 (Bethesda)">
        <title>Whole genome assembly and annotation of the endangered Caribbean coral Acropora cervicornis.</title>
        <authorList>
            <person name="Selwyn J.D."/>
            <person name="Vollmer S.V."/>
        </authorList>
    </citation>
    <scope>NUCLEOTIDE SEQUENCE</scope>
    <source>
        <strain evidence="6">K2</strain>
    </source>
</reference>
<reference evidence="6" key="2">
    <citation type="journal article" date="2023" name="Science">
        <title>Genomic signatures of disease resistance in endangered staghorn corals.</title>
        <authorList>
            <person name="Vollmer S.V."/>
            <person name="Selwyn J.D."/>
            <person name="Despard B.A."/>
            <person name="Roesel C.L."/>
        </authorList>
    </citation>
    <scope>NUCLEOTIDE SEQUENCE</scope>
    <source>
        <strain evidence="6">K2</strain>
    </source>
</reference>
<dbReference type="GO" id="GO:0005737">
    <property type="term" value="C:cytoplasm"/>
    <property type="evidence" value="ECO:0007669"/>
    <property type="project" value="TreeGrafter"/>
</dbReference>
<proteinExistence type="inferred from homology"/>
<evidence type="ECO:0000256" key="4">
    <source>
        <dbReference type="ARBA" id="ARBA00033400"/>
    </source>
</evidence>
<evidence type="ECO:0000259" key="5">
    <source>
        <dbReference type="PROSITE" id="PS50211"/>
    </source>
</evidence>
<evidence type="ECO:0000256" key="2">
    <source>
        <dbReference type="ARBA" id="ARBA00015743"/>
    </source>
</evidence>
<dbReference type="InterPro" id="IPR037516">
    <property type="entry name" value="Tripartite_DENN"/>
</dbReference>
<keyword evidence="3" id="KW-0344">Guanine-nucleotide releasing factor</keyword>
<dbReference type="InterPro" id="IPR018626">
    <property type="entry name" value="LCHN/Anr2"/>
</dbReference>
<dbReference type="GO" id="GO:0005085">
    <property type="term" value="F:guanyl-nucleotide exchange factor activity"/>
    <property type="evidence" value="ECO:0007669"/>
    <property type="project" value="UniProtKB-KW"/>
</dbReference>
<evidence type="ECO:0000256" key="3">
    <source>
        <dbReference type="ARBA" id="ARBA00022658"/>
    </source>
</evidence>
<dbReference type="InterPro" id="IPR051731">
    <property type="entry name" value="DENND11/AVL9_GEFs"/>
</dbReference>
<dbReference type="EMBL" id="JARQWQ010000067">
    <property type="protein sequence ID" value="KAK2554760.1"/>
    <property type="molecule type" value="Genomic_DNA"/>
</dbReference>
<dbReference type="PANTHER" id="PTHR31017:SF2">
    <property type="entry name" value="DENN DOMAIN-CONTAINING PROTEIN 11"/>
    <property type="match status" value="1"/>
</dbReference>
<comment type="similarity">
    <text evidence="1">Belongs to the DENND11 family.</text>
</comment>
<organism evidence="6 7">
    <name type="scientific">Acropora cervicornis</name>
    <name type="common">Staghorn coral</name>
    <dbReference type="NCBI Taxonomy" id="6130"/>
    <lineage>
        <taxon>Eukaryota</taxon>
        <taxon>Metazoa</taxon>
        <taxon>Cnidaria</taxon>
        <taxon>Anthozoa</taxon>
        <taxon>Hexacorallia</taxon>
        <taxon>Scleractinia</taxon>
        <taxon>Astrocoeniina</taxon>
        <taxon>Acroporidae</taxon>
        <taxon>Acropora</taxon>
    </lineage>
</organism>
<evidence type="ECO:0000313" key="7">
    <source>
        <dbReference type="Proteomes" id="UP001249851"/>
    </source>
</evidence>
<evidence type="ECO:0000313" key="6">
    <source>
        <dbReference type="EMBL" id="KAK2554760.1"/>
    </source>
</evidence>
<protein>
    <recommendedName>
        <fullName evidence="2">DENN domain-containing protein 11</fullName>
    </recommendedName>
    <alternativeName>
        <fullName evidence="4">Protein LCHN</fullName>
    </alternativeName>
</protein>
<dbReference type="AlphaFoldDB" id="A0AAD9Q4U0"/>
<comment type="caution">
    <text evidence="6">The sequence shown here is derived from an EMBL/GenBank/DDBJ whole genome shotgun (WGS) entry which is preliminary data.</text>
</comment>
<name>A0AAD9Q4U0_ACRCE</name>
<feature type="domain" description="UDENN" evidence="5">
    <location>
        <begin position="62"/>
        <end position="432"/>
    </location>
</feature>
<accession>A0AAD9Q4U0</accession>
<evidence type="ECO:0000256" key="1">
    <source>
        <dbReference type="ARBA" id="ARBA00007629"/>
    </source>
</evidence>
<keyword evidence="7" id="KW-1185">Reference proteome</keyword>
<dbReference type="Proteomes" id="UP001249851">
    <property type="component" value="Unassembled WGS sequence"/>
</dbReference>
<gene>
    <name evidence="6" type="ORF">P5673_023725</name>
</gene>
<sequence length="440" mass="50717">MADDSRLVEFEEVPDVSYDPRQHIPCFPLKDESVTTGGNFSLLPQTGEISKEPDASVPDLIIAVFVVQFDTRRGNEVEWKYPESTDLVGVEFKALASGSHIITKDFIYFKTSGGLYGLSCYERIAVDNVAERGARMKSVGILCAKYTSLHEHMAFLEEEVRRQLEHPRHYEDLENYYHSYKNCVLRNNYIPSPINERAPGLEEVPALKITHPAGCFPQFIKFFGEQIFVLWKFVLLQKRILFFSPPPVGVACYRVYCACLLASHGIPFGFETGSNPLFFTNVCDLTALKDEHKYIACTTEKIFEHKLEVYDVYVDNQNIKCKPHLSWIAHFNNADRDRLDELESFRKQELYMGGYVTDDEKMYTKFFVNLNNTIFQTLFEVASTEDRCLTAEHIRSIGLDPKADLRFLLDLVDLYGINVFIPEPKCCPFYPYGRFYSRED</sequence>
<dbReference type="PROSITE" id="PS50211">
    <property type="entry name" value="DENN"/>
    <property type="match status" value="1"/>
</dbReference>
<dbReference type="PANTHER" id="PTHR31017">
    <property type="entry name" value="LATE SECRETORY PATHWAY PROTEIN AVL9-RELATED"/>
    <property type="match status" value="1"/>
</dbReference>
<dbReference type="Pfam" id="PF09804">
    <property type="entry name" value="DENND11"/>
    <property type="match status" value="1"/>
</dbReference>